<evidence type="ECO:0000313" key="2">
    <source>
        <dbReference type="Proteomes" id="UP000078200"/>
    </source>
</evidence>
<evidence type="ECO:0000313" key="1">
    <source>
        <dbReference type="EnsemblMetazoa" id="GAUT043240-PA"/>
    </source>
</evidence>
<dbReference type="VEuPathDB" id="VectorBase:GAUT043240"/>
<protein>
    <submittedName>
        <fullName evidence="1">Uncharacterized protein</fullName>
    </submittedName>
</protein>
<reference evidence="1" key="1">
    <citation type="submission" date="2020-05" db="UniProtKB">
        <authorList>
            <consortium name="EnsemblMetazoa"/>
        </authorList>
    </citation>
    <scope>IDENTIFICATION</scope>
    <source>
        <strain evidence="1">TTRI</strain>
    </source>
</reference>
<dbReference type="AlphaFoldDB" id="A0A1A9VP77"/>
<organism evidence="1 2">
    <name type="scientific">Glossina austeni</name>
    <name type="common">Savannah tsetse fly</name>
    <dbReference type="NCBI Taxonomy" id="7395"/>
    <lineage>
        <taxon>Eukaryota</taxon>
        <taxon>Metazoa</taxon>
        <taxon>Ecdysozoa</taxon>
        <taxon>Arthropoda</taxon>
        <taxon>Hexapoda</taxon>
        <taxon>Insecta</taxon>
        <taxon>Pterygota</taxon>
        <taxon>Neoptera</taxon>
        <taxon>Endopterygota</taxon>
        <taxon>Diptera</taxon>
        <taxon>Brachycera</taxon>
        <taxon>Muscomorpha</taxon>
        <taxon>Hippoboscoidea</taxon>
        <taxon>Glossinidae</taxon>
        <taxon>Glossina</taxon>
    </lineage>
</organism>
<name>A0A1A9VP77_GLOAU</name>
<sequence>MIDDLASDNLAKLVGEAPMHIKMGVLSLQFLRQLIIVLLPIDDYVSRICYFSFSKRKEENFHVRRLLSGCLTLQSLQKTLFAWIVTAKYDSSGNKNYVASHMLSKEDGNNMKFERLWKIAEFDTNATQMIPKGQECDTFL</sequence>
<accession>A0A1A9VP77</accession>
<dbReference type="EnsemblMetazoa" id="GAUT043240-RA">
    <property type="protein sequence ID" value="GAUT043240-PA"/>
    <property type="gene ID" value="GAUT043240"/>
</dbReference>
<proteinExistence type="predicted"/>
<keyword evidence="2" id="KW-1185">Reference proteome</keyword>
<dbReference type="Proteomes" id="UP000078200">
    <property type="component" value="Unassembled WGS sequence"/>
</dbReference>